<feature type="region of interest" description="Disordered" evidence="1">
    <location>
        <begin position="17"/>
        <end position="39"/>
    </location>
</feature>
<organism evidence="3 4">
    <name type="scientific">Hydnomerulius pinastri MD-312</name>
    <dbReference type="NCBI Taxonomy" id="994086"/>
    <lineage>
        <taxon>Eukaryota</taxon>
        <taxon>Fungi</taxon>
        <taxon>Dikarya</taxon>
        <taxon>Basidiomycota</taxon>
        <taxon>Agaricomycotina</taxon>
        <taxon>Agaricomycetes</taxon>
        <taxon>Agaricomycetidae</taxon>
        <taxon>Boletales</taxon>
        <taxon>Boletales incertae sedis</taxon>
        <taxon>Leucogyrophana</taxon>
    </lineage>
</organism>
<evidence type="ECO:0000313" key="4">
    <source>
        <dbReference type="Proteomes" id="UP000053820"/>
    </source>
</evidence>
<name>A0A0C9W8P7_9AGAM</name>
<gene>
    <name evidence="3" type="ORF">HYDPIDRAFT_112413</name>
</gene>
<accession>A0A0C9W8P7</accession>
<keyword evidence="2" id="KW-1133">Transmembrane helix</keyword>
<feature type="compositionally biased region" description="Low complexity" evidence="1">
    <location>
        <begin position="20"/>
        <end position="32"/>
    </location>
</feature>
<keyword evidence="2" id="KW-0812">Transmembrane</keyword>
<evidence type="ECO:0008006" key="5">
    <source>
        <dbReference type="Google" id="ProtNLM"/>
    </source>
</evidence>
<dbReference type="Proteomes" id="UP000053820">
    <property type="component" value="Unassembled WGS sequence"/>
</dbReference>
<evidence type="ECO:0000256" key="1">
    <source>
        <dbReference type="SAM" id="MobiDB-lite"/>
    </source>
</evidence>
<dbReference type="OrthoDB" id="3174701at2759"/>
<evidence type="ECO:0000256" key="2">
    <source>
        <dbReference type="SAM" id="Phobius"/>
    </source>
</evidence>
<dbReference type="AlphaFoldDB" id="A0A0C9W8P7"/>
<sequence>MGGARLLSGDEIKALSSLPDATSSDSDMTSTSEVNDGRATPKISGSTISIIVALCVLILFGCGLGLFFALRRFSRSKMNNATMAGGDNHREPDNRDSFHCASSGADVASLNSDLGAAEAGIPSGELDFSKPMVFPGELKENGTIRIQYLTLAGQRNETLQTWCRDFHIPVSGNKSQLQQRLAAFSMGGEDLWEATLKPGARRRHKGPRALGSGIRKATSSASQGLKLTRMKLSNHRRDELLGNTAVESNAVSCAFAVSKVVERSKDLRTTEQINGLVPWANCFAEEKSYRPPVLGAPMSSMIPGTTLLALPHPPSCLSVQHLQMLDKLLVFLQSREDGTTACLPTPPSLRSENDCSTIESTSSPATVSNNTNTRTPADCRITFLDGTTMCIQSKDIPAPPFITFKDGIVGIVRLNATWDDSAQWDGTSPLHIYGRPIPITYWRELYRYRFPERWTVLKSNWSNWKVIVAHFRQGTLRDFERAFSDKNGTLWGISQITCHLRQLQRRDDEDIVRYVQEAYGPEVMDHLRYRKGSSQHDLTKNSAIAKRVRKMGMSVPPPE</sequence>
<reference evidence="3 4" key="1">
    <citation type="submission" date="2014-04" db="EMBL/GenBank/DDBJ databases">
        <title>Evolutionary Origins and Diversification of the Mycorrhizal Mutualists.</title>
        <authorList>
            <consortium name="DOE Joint Genome Institute"/>
            <consortium name="Mycorrhizal Genomics Consortium"/>
            <person name="Kohler A."/>
            <person name="Kuo A."/>
            <person name="Nagy L.G."/>
            <person name="Floudas D."/>
            <person name="Copeland A."/>
            <person name="Barry K.W."/>
            <person name="Cichocki N."/>
            <person name="Veneault-Fourrey C."/>
            <person name="LaButti K."/>
            <person name="Lindquist E.A."/>
            <person name="Lipzen A."/>
            <person name="Lundell T."/>
            <person name="Morin E."/>
            <person name="Murat C."/>
            <person name="Riley R."/>
            <person name="Ohm R."/>
            <person name="Sun H."/>
            <person name="Tunlid A."/>
            <person name="Henrissat B."/>
            <person name="Grigoriev I.V."/>
            <person name="Hibbett D.S."/>
            <person name="Martin F."/>
        </authorList>
    </citation>
    <scope>NUCLEOTIDE SEQUENCE [LARGE SCALE GENOMIC DNA]</scope>
    <source>
        <strain evidence="3 4">MD-312</strain>
    </source>
</reference>
<keyword evidence="4" id="KW-1185">Reference proteome</keyword>
<dbReference type="EMBL" id="KN839848">
    <property type="protein sequence ID" value="KIJ63938.1"/>
    <property type="molecule type" value="Genomic_DNA"/>
</dbReference>
<evidence type="ECO:0000313" key="3">
    <source>
        <dbReference type="EMBL" id="KIJ63938.1"/>
    </source>
</evidence>
<feature type="transmembrane region" description="Helical" evidence="2">
    <location>
        <begin position="48"/>
        <end position="70"/>
    </location>
</feature>
<protein>
    <recommendedName>
        <fullName evidence="5">SAP domain-containing protein</fullName>
    </recommendedName>
</protein>
<keyword evidence="2" id="KW-0472">Membrane</keyword>
<proteinExistence type="predicted"/>
<dbReference type="HOGENOM" id="CLU_487491_0_0_1"/>